<evidence type="ECO:0000259" key="4">
    <source>
        <dbReference type="SMART" id="SM00642"/>
    </source>
</evidence>
<keyword evidence="3 5" id="KW-0808">Transferase</keyword>
<protein>
    <submittedName>
        <fullName evidence="5">Sucrose phosphorylase</fullName>
        <ecNumber evidence="5">2.4.1.7</ecNumber>
    </submittedName>
</protein>
<dbReference type="InterPro" id="IPR045857">
    <property type="entry name" value="O16G_dom_2"/>
</dbReference>
<dbReference type="Gene3D" id="3.90.400.10">
    <property type="entry name" value="Oligo-1,6-glucosidase, Domain 2"/>
    <property type="match status" value="1"/>
</dbReference>
<dbReference type="EMBL" id="JAAXKZ010000012">
    <property type="protein sequence ID" value="NMH91073.1"/>
    <property type="molecule type" value="Genomic_DNA"/>
</dbReference>
<dbReference type="AlphaFoldDB" id="A0A848DET3"/>
<keyword evidence="2 5" id="KW-0328">Glycosyltransferase</keyword>
<dbReference type="Proteomes" id="UP000586918">
    <property type="component" value="Unassembled WGS sequence"/>
</dbReference>
<dbReference type="GO" id="GO:0009018">
    <property type="term" value="F:sucrose phosphorylase activity"/>
    <property type="evidence" value="ECO:0007669"/>
    <property type="project" value="UniProtKB-EC"/>
</dbReference>
<evidence type="ECO:0000256" key="1">
    <source>
        <dbReference type="ARBA" id="ARBA00008452"/>
    </source>
</evidence>
<evidence type="ECO:0000256" key="2">
    <source>
        <dbReference type="ARBA" id="ARBA00022676"/>
    </source>
</evidence>
<dbReference type="PANTHER" id="PTHR38784:SF1">
    <property type="entry name" value="SUCROSE PHOSPHORYLASE"/>
    <property type="match status" value="1"/>
</dbReference>
<sequence length="491" mass="53234">MRNQVQLVAYADRLGGSLPGLARLLDGPLAGLFGGVHVLPFYLPYDGADAGFDPIDHLAVDPRLGGWEDVRRLAASRDVVADLIVNHVSDRSVQFRDVVEHGEQSPYAGMFLTYDRVFPHGATEADLVRIVRPRPGLPFTPAVLGGRRRLAWTTFTSHQIDLDVHHPVARRYLSAVLRQLADCGIAMVRLDAVGYAVKTAGSACFMTPETVEFIVDIAAEARRLGLEVLAEVHAPHRYTVQAAGRVDRVYDFVLAPLILHAVFTGDSRPLRDWLTRRPGNSVTVLDTHDGIGMIDAGPGPDTADGGLLTATQLDSLVATISRNSGGTSRASTVRGGGGGVYQVSCTAYDAVGRDDRRYLLARLLQLFTPGIPQIYYVGLLAGDNEPGLAGRTGDAREINRRSYTEAEVGEALRRPVVRALTRLIRLRTTHPAFGGEFTLLDTPAGELTMVWRAGRARARLRTSLADASYRLAFTADGAEQTITGARLIELT</sequence>
<evidence type="ECO:0000313" key="6">
    <source>
        <dbReference type="Proteomes" id="UP000586918"/>
    </source>
</evidence>
<feature type="domain" description="Glycosyl hydrolase family 13 catalytic" evidence="4">
    <location>
        <begin position="4"/>
        <end position="427"/>
    </location>
</feature>
<gene>
    <name evidence="5" type="primary">gtfA</name>
    <name evidence="5" type="ORF">HF519_05595</name>
</gene>
<dbReference type="RefSeq" id="WP_169410760.1">
    <property type="nucleotide sequence ID" value="NZ_JAAXKZ010000012.1"/>
</dbReference>
<organism evidence="5 6">
    <name type="scientific">Pseudonocardia bannensis</name>
    <dbReference type="NCBI Taxonomy" id="630973"/>
    <lineage>
        <taxon>Bacteria</taxon>
        <taxon>Bacillati</taxon>
        <taxon>Actinomycetota</taxon>
        <taxon>Actinomycetes</taxon>
        <taxon>Pseudonocardiales</taxon>
        <taxon>Pseudonocardiaceae</taxon>
        <taxon>Pseudonocardia</taxon>
    </lineage>
</organism>
<dbReference type="InterPro" id="IPR022527">
    <property type="entry name" value="Sucrose_phospho"/>
</dbReference>
<dbReference type="NCBIfam" id="TIGR03852">
    <property type="entry name" value="sucrose_gtfA"/>
    <property type="match status" value="1"/>
</dbReference>
<dbReference type="Pfam" id="PF00128">
    <property type="entry name" value="Alpha-amylase"/>
    <property type="match status" value="1"/>
</dbReference>
<comment type="similarity">
    <text evidence="1">Belongs to the glycosyl hydrolase 13 family. Sucrose phosphorylase subfamily.</text>
</comment>
<evidence type="ECO:0000313" key="5">
    <source>
        <dbReference type="EMBL" id="NMH91073.1"/>
    </source>
</evidence>
<dbReference type="SUPFAM" id="SSF51445">
    <property type="entry name" value="(Trans)glycosidases"/>
    <property type="match status" value="1"/>
</dbReference>
<dbReference type="GO" id="GO:0005975">
    <property type="term" value="P:carbohydrate metabolic process"/>
    <property type="evidence" value="ECO:0007669"/>
    <property type="project" value="InterPro"/>
</dbReference>
<dbReference type="InterPro" id="IPR006047">
    <property type="entry name" value="GH13_cat_dom"/>
</dbReference>
<dbReference type="InterPro" id="IPR017853">
    <property type="entry name" value="GH"/>
</dbReference>
<dbReference type="EC" id="2.4.1.7" evidence="5"/>
<dbReference type="Gene3D" id="3.20.20.80">
    <property type="entry name" value="Glycosidases"/>
    <property type="match status" value="1"/>
</dbReference>
<keyword evidence="6" id="KW-1185">Reference proteome</keyword>
<accession>A0A848DET3</accession>
<dbReference type="PANTHER" id="PTHR38784">
    <property type="entry name" value="SUCROSE PHOSPHORYLASE"/>
    <property type="match status" value="1"/>
</dbReference>
<proteinExistence type="inferred from homology"/>
<evidence type="ECO:0000256" key="3">
    <source>
        <dbReference type="ARBA" id="ARBA00022679"/>
    </source>
</evidence>
<name>A0A848DET3_9PSEU</name>
<dbReference type="SMART" id="SM00642">
    <property type="entry name" value="Aamy"/>
    <property type="match status" value="1"/>
</dbReference>
<comment type="caution">
    <text evidence="5">The sequence shown here is derived from an EMBL/GenBank/DDBJ whole genome shotgun (WGS) entry which is preliminary data.</text>
</comment>
<reference evidence="5 6" key="1">
    <citation type="submission" date="2020-04" db="EMBL/GenBank/DDBJ databases">
        <authorList>
            <person name="Klaysubun C."/>
            <person name="Duangmal K."/>
            <person name="Lipun K."/>
        </authorList>
    </citation>
    <scope>NUCLEOTIDE SEQUENCE [LARGE SCALE GENOMIC DNA]</scope>
    <source>
        <strain evidence="5 6">DSM 45300</strain>
    </source>
</reference>